<evidence type="ECO:0000313" key="2">
    <source>
        <dbReference type="Proteomes" id="UP001195483"/>
    </source>
</evidence>
<organism evidence="1 2">
    <name type="scientific">Potamilus streckersoni</name>
    <dbReference type="NCBI Taxonomy" id="2493646"/>
    <lineage>
        <taxon>Eukaryota</taxon>
        <taxon>Metazoa</taxon>
        <taxon>Spiralia</taxon>
        <taxon>Lophotrochozoa</taxon>
        <taxon>Mollusca</taxon>
        <taxon>Bivalvia</taxon>
        <taxon>Autobranchia</taxon>
        <taxon>Heteroconchia</taxon>
        <taxon>Palaeoheterodonta</taxon>
        <taxon>Unionida</taxon>
        <taxon>Unionoidea</taxon>
        <taxon>Unionidae</taxon>
        <taxon>Ambleminae</taxon>
        <taxon>Lampsilini</taxon>
        <taxon>Potamilus</taxon>
    </lineage>
</organism>
<dbReference type="Gene3D" id="1.25.40.10">
    <property type="entry name" value="Tetratricopeptide repeat domain"/>
    <property type="match status" value="2"/>
</dbReference>
<dbReference type="SUPFAM" id="SSF48452">
    <property type="entry name" value="TPR-like"/>
    <property type="match status" value="1"/>
</dbReference>
<evidence type="ECO:0008006" key="3">
    <source>
        <dbReference type="Google" id="ProtNLM"/>
    </source>
</evidence>
<gene>
    <name evidence="1" type="ORF">CHS0354_000736</name>
</gene>
<reference evidence="1" key="1">
    <citation type="journal article" date="2021" name="Genome Biol. Evol.">
        <title>A High-Quality Reference Genome for a Parasitic Bivalve with Doubly Uniparental Inheritance (Bivalvia: Unionida).</title>
        <authorList>
            <person name="Smith C.H."/>
        </authorList>
    </citation>
    <scope>NUCLEOTIDE SEQUENCE</scope>
    <source>
        <strain evidence="1">CHS0354</strain>
    </source>
</reference>
<keyword evidence="2" id="KW-1185">Reference proteome</keyword>
<reference evidence="1" key="2">
    <citation type="journal article" date="2021" name="Genome Biol. Evol.">
        <title>Developing a high-quality reference genome for a parasitic bivalve with doubly uniparental inheritance (Bivalvia: Unionida).</title>
        <authorList>
            <person name="Smith C.H."/>
        </authorList>
    </citation>
    <scope>NUCLEOTIDE SEQUENCE</scope>
    <source>
        <strain evidence="1">CHS0354</strain>
        <tissue evidence="1">Mantle</tissue>
    </source>
</reference>
<dbReference type="Pfam" id="PF14559">
    <property type="entry name" value="TPR_19"/>
    <property type="match status" value="1"/>
</dbReference>
<comment type="caution">
    <text evidence="1">The sequence shown here is derived from an EMBL/GenBank/DDBJ whole genome shotgun (WGS) entry which is preliminary data.</text>
</comment>
<protein>
    <recommendedName>
        <fullName evidence="3">Tetratricopeptide repeat protein</fullName>
    </recommendedName>
</protein>
<sequence length="241" mass="27144">MKGQKAGDEKESTKEHLLKEAESLWLSMKTKDATVILNKLNLEYPNDYEVLCAMSHAHVLLGQAGADDIKETEFREAERYATKAISINPNRSLGYLRRASASGLLAQRIGIFEVSPAVNRTAEDLRKAITLNTDGNKVIAMAHFILAKTHHGLSKVAGILRFPIGLGWGNIDDALKHFQYAIDLDQNYVLAKFEYAKAMYEYGKVEAAKDMLKSIQKIRSPDLRDEKYKIEAKRFLEQISN</sequence>
<dbReference type="Proteomes" id="UP001195483">
    <property type="component" value="Unassembled WGS sequence"/>
</dbReference>
<proteinExistence type="predicted"/>
<dbReference type="InterPro" id="IPR011990">
    <property type="entry name" value="TPR-like_helical_dom_sf"/>
</dbReference>
<dbReference type="EMBL" id="JAEAOA010000085">
    <property type="protein sequence ID" value="KAK3605070.1"/>
    <property type="molecule type" value="Genomic_DNA"/>
</dbReference>
<accession>A0AAE0W9D6</accession>
<name>A0AAE0W9D6_9BIVA</name>
<evidence type="ECO:0000313" key="1">
    <source>
        <dbReference type="EMBL" id="KAK3605070.1"/>
    </source>
</evidence>
<dbReference type="AlphaFoldDB" id="A0AAE0W9D6"/>
<reference evidence="1" key="3">
    <citation type="submission" date="2023-05" db="EMBL/GenBank/DDBJ databases">
        <authorList>
            <person name="Smith C.H."/>
        </authorList>
    </citation>
    <scope>NUCLEOTIDE SEQUENCE</scope>
    <source>
        <strain evidence="1">CHS0354</strain>
        <tissue evidence="1">Mantle</tissue>
    </source>
</reference>